<dbReference type="AlphaFoldDB" id="A0A1Z5J744"/>
<dbReference type="Proteomes" id="UP000198406">
    <property type="component" value="Unassembled WGS sequence"/>
</dbReference>
<keyword evidence="4" id="KW-1185">Reference proteome</keyword>
<dbReference type="InParanoid" id="A0A1Z5J744"/>
<feature type="compositionally biased region" description="Acidic residues" evidence="2">
    <location>
        <begin position="1"/>
        <end position="16"/>
    </location>
</feature>
<dbReference type="EMBL" id="BDSP01000013">
    <property type="protein sequence ID" value="GAX09769.1"/>
    <property type="molecule type" value="Genomic_DNA"/>
</dbReference>
<dbReference type="PANTHER" id="PTHR13261">
    <property type="entry name" value="BRCA2 AND CDKN1A INTERACTING PROTEIN"/>
    <property type="match status" value="1"/>
</dbReference>
<dbReference type="InterPro" id="IPR025602">
    <property type="entry name" value="BCP1_family"/>
</dbReference>
<evidence type="ECO:0000256" key="1">
    <source>
        <dbReference type="ARBA" id="ARBA00006781"/>
    </source>
</evidence>
<name>A0A1Z5J744_FISSO</name>
<comment type="similarity">
    <text evidence="1">Belongs to the BCP1 family.</text>
</comment>
<protein>
    <submittedName>
        <fullName evidence="3">Protein BCP1</fullName>
    </submittedName>
</protein>
<proteinExistence type="inferred from homology"/>
<dbReference type="PANTHER" id="PTHR13261:SF0">
    <property type="entry name" value="BRCA2 AND CDKN1A-INTERACTING PROTEIN"/>
    <property type="match status" value="1"/>
</dbReference>
<dbReference type="Pfam" id="PF13862">
    <property type="entry name" value="BCCIP"/>
    <property type="match status" value="1"/>
</dbReference>
<gene>
    <name evidence="3" type="ORF">FisN_11Lh257</name>
</gene>
<dbReference type="OrthoDB" id="27543at2759"/>
<feature type="compositionally biased region" description="Basic and acidic residues" evidence="2">
    <location>
        <begin position="57"/>
        <end position="74"/>
    </location>
</feature>
<sequence>MKDEDVNPEDEVESGSDEEKSTSSEESEDDDLVLEGVVMRNPEVPSSDEDSEDEDEKDTKPRSKEKRKESVHEKVGKKKRKKIADDEDLQVEFLFCDMDEKFFHGVKSLLNNSSTIYQTHASSLVDLMISNVQVGTVVSTEGDEDGNVFGFASVLNVTTYQDAPAIQHLKEECLSNCPKDHKEELEVVLSGKTKRPAGFLIHGRMVNLPLEIVDVLHDQLVMDMDWAVNNAEPEDRKSFDFGAFVVLAPCQKEGGSMVYRYFDDEIFADRAEFVFTLDAPKSFSKEEKQYINVIVLTKTGHRDAMNDLKKMIHGAIPVQS</sequence>
<feature type="compositionally biased region" description="Acidic residues" evidence="2">
    <location>
        <begin position="46"/>
        <end position="56"/>
    </location>
</feature>
<feature type="region of interest" description="Disordered" evidence="2">
    <location>
        <begin position="1"/>
        <end position="81"/>
    </location>
</feature>
<comment type="caution">
    <text evidence="3">The sequence shown here is derived from an EMBL/GenBank/DDBJ whole genome shotgun (WGS) entry which is preliminary data.</text>
</comment>
<evidence type="ECO:0000313" key="4">
    <source>
        <dbReference type="Proteomes" id="UP000198406"/>
    </source>
</evidence>
<dbReference type="GO" id="GO:0005634">
    <property type="term" value="C:nucleus"/>
    <property type="evidence" value="ECO:0007669"/>
    <property type="project" value="TreeGrafter"/>
</dbReference>
<organism evidence="3 4">
    <name type="scientific">Fistulifera solaris</name>
    <name type="common">Oleaginous diatom</name>
    <dbReference type="NCBI Taxonomy" id="1519565"/>
    <lineage>
        <taxon>Eukaryota</taxon>
        <taxon>Sar</taxon>
        <taxon>Stramenopiles</taxon>
        <taxon>Ochrophyta</taxon>
        <taxon>Bacillariophyta</taxon>
        <taxon>Bacillariophyceae</taxon>
        <taxon>Bacillariophycidae</taxon>
        <taxon>Naviculales</taxon>
        <taxon>Naviculaceae</taxon>
        <taxon>Fistulifera</taxon>
    </lineage>
</organism>
<evidence type="ECO:0000313" key="3">
    <source>
        <dbReference type="EMBL" id="GAX09769.1"/>
    </source>
</evidence>
<evidence type="ECO:0000256" key="2">
    <source>
        <dbReference type="SAM" id="MobiDB-lite"/>
    </source>
</evidence>
<accession>A0A1Z5J744</accession>
<reference evidence="3 4" key="1">
    <citation type="journal article" date="2015" name="Plant Cell">
        <title>Oil accumulation by the oleaginous diatom Fistulifera solaris as revealed by the genome and transcriptome.</title>
        <authorList>
            <person name="Tanaka T."/>
            <person name="Maeda Y."/>
            <person name="Veluchamy A."/>
            <person name="Tanaka M."/>
            <person name="Abida H."/>
            <person name="Marechal E."/>
            <person name="Bowler C."/>
            <person name="Muto M."/>
            <person name="Sunaga Y."/>
            <person name="Tanaka M."/>
            <person name="Yoshino T."/>
            <person name="Taniguchi T."/>
            <person name="Fukuda Y."/>
            <person name="Nemoto M."/>
            <person name="Matsumoto M."/>
            <person name="Wong P.S."/>
            <person name="Aburatani S."/>
            <person name="Fujibuchi W."/>
        </authorList>
    </citation>
    <scope>NUCLEOTIDE SEQUENCE [LARGE SCALE GENOMIC DNA]</scope>
    <source>
        <strain evidence="3 4">JPCC DA0580</strain>
    </source>
</reference>